<feature type="region of interest" description="Disordered" evidence="1">
    <location>
        <begin position="427"/>
        <end position="465"/>
    </location>
</feature>
<sequence>MDKEPKLSSAVHQHQRKQRREPAELHTASSTPFVLPNPYGSHQGSRGNQSGVNLKQSPSNANGVPGGGGRGVSKSHGYSSSRRLRETRDEFVQRDRPVRDPQSSKSSSDSPGQGRTIGKNRLDAHGKAGFRGARSAPNSARKSNLPQAALTPFEVKMTDFPELSGVTPSKEGPPQVQKECWGPISQGSASAWKFDRTGSPTPPDSQQTVTNVQPDFSAASSDMPAVTSWANVASQPPKKPVPKEKTVSSNNMQMEEIAAEQEEDATGKKKRKKKKKKGKGGEDEEAKSEVVFVYQEPPKFEDEEEFPGLTVTVTGSSRLVTSSHVTKLCNEENQREGFQHQPAEQKKEKTPAVKVVPSETAKKTQKAEKVSGKKSKAPVQLDIGNMLAVLEKKQQSQKAKQDAKPVILSVGGGLPVVQKQSTVQKKVPWQQDKIAHNPLDSTSPLVKKGKQREVPKAKKPTPLKKIILKEREERKQRRLLEEMGLLPENEEVKSAEEAAEEEQDDTNVTGEVGSPSEELDEDQTEINGTKELVKEEEEELDKEETAEQQQTMLPVTLPANRPKIHSRKFREYCSQMLSKDVDACVTELLKELVRFQDRLYQKDPMKARMKRRIVMGLREVLKHLKLRKVKCVIISPNCERIQSKGGLDEALHNIIDMCREQGVPFVFALSRRALGRCVNKVVPVSLVGIFNYDGAQDYYHKMIELSSEARKAYEEMVLSLEQTDQAEEEAVDTEEELQISGLAEEAKPGADTTESEEPEYIKTWKKMLEKENNHKFLNFEEQMSSMHLDSDCTEISDEDEKS</sequence>
<feature type="compositionally biased region" description="Polar residues" evidence="1">
    <location>
        <begin position="40"/>
        <end position="56"/>
    </location>
</feature>
<feature type="region of interest" description="Disordered" evidence="1">
    <location>
        <begin position="735"/>
        <end position="759"/>
    </location>
</feature>
<dbReference type="InterPro" id="IPR040051">
    <property type="entry name" value="SECISBP2"/>
</dbReference>
<feature type="region of interest" description="Disordered" evidence="1">
    <location>
        <begin position="331"/>
        <end position="377"/>
    </location>
</feature>
<dbReference type="GO" id="GO:0003730">
    <property type="term" value="F:mRNA 3'-UTR binding"/>
    <property type="evidence" value="ECO:0007669"/>
    <property type="project" value="TreeGrafter"/>
</dbReference>
<dbReference type="PANTHER" id="PTHR13284">
    <property type="entry name" value="GH01354P"/>
    <property type="match status" value="1"/>
</dbReference>
<dbReference type="FunFam" id="3.30.1330.30:FF:000004">
    <property type="entry name" value="selenocysteine insertion sequence-binding protein 2"/>
    <property type="match status" value="1"/>
</dbReference>
<dbReference type="InterPro" id="IPR004038">
    <property type="entry name" value="Ribosomal_eL8/eL30/eS12/Gad45"/>
</dbReference>
<proteinExistence type="predicted"/>
<name>A0AAV1G8L0_XYRNO</name>
<feature type="region of interest" description="Disordered" evidence="1">
    <location>
        <begin position="1"/>
        <end position="147"/>
    </location>
</feature>
<dbReference type="Proteomes" id="UP001178508">
    <property type="component" value="Chromosome 12"/>
</dbReference>
<feature type="compositionally biased region" description="Polar residues" evidence="1">
    <location>
        <begin position="136"/>
        <end position="146"/>
    </location>
</feature>
<evidence type="ECO:0000313" key="4">
    <source>
        <dbReference type="Proteomes" id="UP001178508"/>
    </source>
</evidence>
<feature type="compositionally biased region" description="Polar residues" evidence="1">
    <location>
        <begin position="204"/>
        <end position="220"/>
    </location>
</feature>
<evidence type="ECO:0000256" key="1">
    <source>
        <dbReference type="SAM" id="MobiDB-lite"/>
    </source>
</evidence>
<evidence type="ECO:0000313" key="3">
    <source>
        <dbReference type="EMBL" id="CAJ1069196.1"/>
    </source>
</evidence>
<dbReference type="GO" id="GO:0043021">
    <property type="term" value="F:ribonucleoprotein complex binding"/>
    <property type="evidence" value="ECO:0007669"/>
    <property type="project" value="TreeGrafter"/>
</dbReference>
<feature type="region of interest" description="Disordered" evidence="1">
    <location>
        <begin position="489"/>
        <end position="524"/>
    </location>
</feature>
<gene>
    <name evidence="3" type="ORF">XNOV1_A025676</name>
</gene>
<dbReference type="SUPFAM" id="SSF55315">
    <property type="entry name" value="L30e-like"/>
    <property type="match status" value="1"/>
</dbReference>
<dbReference type="GO" id="GO:1990904">
    <property type="term" value="C:ribonucleoprotein complex"/>
    <property type="evidence" value="ECO:0007669"/>
    <property type="project" value="TreeGrafter"/>
</dbReference>
<feature type="compositionally biased region" description="Low complexity" evidence="1">
    <location>
        <begin position="100"/>
        <end position="114"/>
    </location>
</feature>
<dbReference type="GO" id="GO:0005739">
    <property type="term" value="C:mitochondrion"/>
    <property type="evidence" value="ECO:0007669"/>
    <property type="project" value="TreeGrafter"/>
</dbReference>
<feature type="domain" description="Ribosomal protein eL8/eL30/eS12/Gadd45" evidence="2">
    <location>
        <begin position="603"/>
        <end position="697"/>
    </location>
</feature>
<feature type="region of interest" description="Disordered" evidence="1">
    <location>
        <begin position="161"/>
        <end position="290"/>
    </location>
</feature>
<feature type="compositionally biased region" description="Basic and acidic residues" evidence="1">
    <location>
        <begin position="83"/>
        <end position="99"/>
    </location>
</feature>
<accession>A0AAV1G8L0</accession>
<feature type="compositionally biased region" description="Basic and acidic residues" evidence="1">
    <location>
        <begin position="331"/>
        <end position="351"/>
    </location>
</feature>
<dbReference type="GO" id="GO:0001514">
    <property type="term" value="P:selenocysteine incorporation"/>
    <property type="evidence" value="ECO:0007669"/>
    <property type="project" value="TreeGrafter"/>
</dbReference>
<keyword evidence="4" id="KW-1185">Reference proteome</keyword>
<dbReference type="Gene3D" id="3.30.1330.30">
    <property type="match status" value="1"/>
</dbReference>
<dbReference type="EMBL" id="OY660875">
    <property type="protein sequence ID" value="CAJ1069196.1"/>
    <property type="molecule type" value="Genomic_DNA"/>
</dbReference>
<reference evidence="3" key="1">
    <citation type="submission" date="2023-08" db="EMBL/GenBank/DDBJ databases">
        <authorList>
            <person name="Alioto T."/>
            <person name="Alioto T."/>
            <person name="Gomez Garrido J."/>
        </authorList>
    </citation>
    <scope>NUCLEOTIDE SEQUENCE</scope>
</reference>
<feature type="compositionally biased region" description="Basic residues" evidence="1">
    <location>
        <begin position="268"/>
        <end position="278"/>
    </location>
</feature>
<organism evidence="3 4">
    <name type="scientific">Xyrichtys novacula</name>
    <name type="common">Pearly razorfish</name>
    <name type="synonym">Hemipteronotus novacula</name>
    <dbReference type="NCBI Taxonomy" id="13765"/>
    <lineage>
        <taxon>Eukaryota</taxon>
        <taxon>Metazoa</taxon>
        <taxon>Chordata</taxon>
        <taxon>Craniata</taxon>
        <taxon>Vertebrata</taxon>
        <taxon>Euteleostomi</taxon>
        <taxon>Actinopterygii</taxon>
        <taxon>Neopterygii</taxon>
        <taxon>Teleostei</taxon>
        <taxon>Neoteleostei</taxon>
        <taxon>Acanthomorphata</taxon>
        <taxon>Eupercaria</taxon>
        <taxon>Labriformes</taxon>
        <taxon>Labridae</taxon>
        <taxon>Xyrichtys</taxon>
    </lineage>
</organism>
<dbReference type="Pfam" id="PF01248">
    <property type="entry name" value="Ribosomal_L7Ae"/>
    <property type="match status" value="1"/>
</dbReference>
<dbReference type="PANTHER" id="PTHR13284:SF9">
    <property type="entry name" value="SELENOCYSTEINE INSERTION SEQUENCE-BINDING PROTEIN 2"/>
    <property type="match status" value="1"/>
</dbReference>
<evidence type="ECO:0000259" key="2">
    <source>
        <dbReference type="Pfam" id="PF01248"/>
    </source>
</evidence>
<dbReference type="AlphaFoldDB" id="A0AAV1G8L0"/>
<dbReference type="GO" id="GO:0035368">
    <property type="term" value="F:selenocysteine insertion sequence binding"/>
    <property type="evidence" value="ECO:0007669"/>
    <property type="project" value="InterPro"/>
</dbReference>
<dbReference type="InterPro" id="IPR029064">
    <property type="entry name" value="Ribosomal_eL30-like_sf"/>
</dbReference>
<feature type="compositionally biased region" description="Basic and acidic residues" evidence="1">
    <location>
        <begin position="360"/>
        <end position="371"/>
    </location>
</feature>
<protein>
    <submittedName>
        <fullName evidence="3">Selenocysteine insertion sequence-binding protein 2-like isoform X1</fullName>
    </submittedName>
</protein>